<dbReference type="Pfam" id="PF13966">
    <property type="entry name" value="zf-RVT"/>
    <property type="match status" value="1"/>
</dbReference>
<accession>A0A834TU72</accession>
<keyword evidence="3" id="KW-0695">RNA-directed DNA polymerase</keyword>
<evidence type="ECO:0000313" key="3">
    <source>
        <dbReference type="EMBL" id="KAF7827592.1"/>
    </source>
</evidence>
<dbReference type="InterPro" id="IPR036397">
    <property type="entry name" value="RNaseH_sf"/>
</dbReference>
<gene>
    <name evidence="3" type="ORF">G2W53_018756</name>
</gene>
<dbReference type="InterPro" id="IPR026960">
    <property type="entry name" value="RVT-Znf"/>
</dbReference>
<dbReference type="AlphaFoldDB" id="A0A834TU72"/>
<dbReference type="SUPFAM" id="SSF53098">
    <property type="entry name" value="Ribonuclease H-like"/>
    <property type="match status" value="1"/>
</dbReference>
<feature type="domain" description="RNase H type-1" evidence="1">
    <location>
        <begin position="229"/>
        <end position="349"/>
    </location>
</feature>
<dbReference type="InterPro" id="IPR053151">
    <property type="entry name" value="RNase_H-like"/>
</dbReference>
<dbReference type="EMBL" id="JAAIUW010000006">
    <property type="protein sequence ID" value="KAF7827592.1"/>
    <property type="molecule type" value="Genomic_DNA"/>
</dbReference>
<evidence type="ECO:0000313" key="4">
    <source>
        <dbReference type="Proteomes" id="UP000634136"/>
    </source>
</evidence>
<reference evidence="3" key="1">
    <citation type="submission" date="2020-09" db="EMBL/GenBank/DDBJ databases">
        <title>Genome-Enabled Discovery of Anthraquinone Biosynthesis in Senna tora.</title>
        <authorList>
            <person name="Kang S.-H."/>
            <person name="Pandey R.P."/>
            <person name="Lee C.-M."/>
            <person name="Sim J.-S."/>
            <person name="Jeong J.-T."/>
            <person name="Choi B.-S."/>
            <person name="Jung M."/>
            <person name="Ginzburg D."/>
            <person name="Zhao K."/>
            <person name="Won S.Y."/>
            <person name="Oh T.-J."/>
            <person name="Yu Y."/>
            <person name="Kim N.-H."/>
            <person name="Lee O.R."/>
            <person name="Lee T.-H."/>
            <person name="Bashyal P."/>
            <person name="Kim T.-S."/>
            <person name="Lee W.-H."/>
            <person name="Kawkins C."/>
            <person name="Kim C.-K."/>
            <person name="Kim J.S."/>
            <person name="Ahn B.O."/>
            <person name="Rhee S.Y."/>
            <person name="Sohng J.K."/>
        </authorList>
    </citation>
    <scope>NUCLEOTIDE SEQUENCE</scope>
    <source>
        <tissue evidence="3">Leaf</tissue>
    </source>
</reference>
<dbReference type="InterPro" id="IPR002156">
    <property type="entry name" value="RNaseH_domain"/>
</dbReference>
<proteinExistence type="predicted"/>
<keyword evidence="3" id="KW-0548">Nucleotidyltransferase</keyword>
<comment type="caution">
    <text evidence="3">The sequence shown here is derived from an EMBL/GenBank/DDBJ whole genome shotgun (WGS) entry which is preliminary data.</text>
</comment>
<dbReference type="PANTHER" id="PTHR47723:SF19">
    <property type="entry name" value="POLYNUCLEOTIDYL TRANSFERASE, RIBONUCLEASE H-LIKE SUPERFAMILY PROTEIN"/>
    <property type="match status" value="1"/>
</dbReference>
<dbReference type="InterPro" id="IPR012337">
    <property type="entry name" value="RNaseH-like_sf"/>
</dbReference>
<protein>
    <submittedName>
        <fullName evidence="3">Reverse transcriptase</fullName>
    </submittedName>
</protein>
<evidence type="ECO:0000259" key="1">
    <source>
        <dbReference type="Pfam" id="PF13456"/>
    </source>
</evidence>
<evidence type="ECO:0000259" key="2">
    <source>
        <dbReference type="Pfam" id="PF13966"/>
    </source>
</evidence>
<keyword evidence="3" id="KW-0808">Transferase</keyword>
<dbReference type="GO" id="GO:0003964">
    <property type="term" value="F:RNA-directed DNA polymerase activity"/>
    <property type="evidence" value="ECO:0007669"/>
    <property type="project" value="UniProtKB-KW"/>
</dbReference>
<dbReference type="CDD" id="cd06222">
    <property type="entry name" value="RNase_H_like"/>
    <property type="match status" value="1"/>
</dbReference>
<keyword evidence="4" id="KW-1185">Reference proteome</keyword>
<name>A0A834TU72_9FABA</name>
<sequence length="383" mass="43448">MTNKYVRGNEFLDFSCKAGDSYISKGIIKAQNRLKEGFRVRIGDGSGTRLWFDPWVGDTPLIGDVMTWKLEANGKYTAKSRYRFFMDGYSLPPPTIDWKKLWKLECPEHMKFFIWLVLNESLPTNSLRARRGMSASNICRRCNMVEETCIHCLRDCPVAKHTWVHFDFGTVPNFFTMDPANWLLNLFHRDIEYEFTFIKEVFLNNPSFSAKTGITVKWGKPRPGLLKLNTDGSSLGNPGPAGFGGLFRDENGRWICGFSSHLGNRTNMFAELSAIKHGLNIAINRGFLRFVVDADCLEAINLIMEGDISTHHLGVIISDIRMLRSRFEVISFNHVFREVNHCVDALAKLGTSSNENLCVWENPPPVISLGLMADLAATSFCRL</sequence>
<dbReference type="OrthoDB" id="1423330at2759"/>
<dbReference type="Pfam" id="PF13456">
    <property type="entry name" value="RVT_3"/>
    <property type="match status" value="1"/>
</dbReference>
<dbReference type="InterPro" id="IPR044730">
    <property type="entry name" value="RNase_H-like_dom_plant"/>
</dbReference>
<dbReference type="PANTHER" id="PTHR47723">
    <property type="entry name" value="OS05G0353850 PROTEIN"/>
    <property type="match status" value="1"/>
</dbReference>
<organism evidence="3 4">
    <name type="scientific">Senna tora</name>
    <dbReference type="NCBI Taxonomy" id="362788"/>
    <lineage>
        <taxon>Eukaryota</taxon>
        <taxon>Viridiplantae</taxon>
        <taxon>Streptophyta</taxon>
        <taxon>Embryophyta</taxon>
        <taxon>Tracheophyta</taxon>
        <taxon>Spermatophyta</taxon>
        <taxon>Magnoliopsida</taxon>
        <taxon>eudicotyledons</taxon>
        <taxon>Gunneridae</taxon>
        <taxon>Pentapetalae</taxon>
        <taxon>rosids</taxon>
        <taxon>fabids</taxon>
        <taxon>Fabales</taxon>
        <taxon>Fabaceae</taxon>
        <taxon>Caesalpinioideae</taxon>
        <taxon>Cassia clade</taxon>
        <taxon>Senna</taxon>
    </lineage>
</organism>
<feature type="domain" description="Reverse transcriptase zinc-binding" evidence="2">
    <location>
        <begin position="76"/>
        <end position="163"/>
    </location>
</feature>
<dbReference type="GO" id="GO:0003676">
    <property type="term" value="F:nucleic acid binding"/>
    <property type="evidence" value="ECO:0007669"/>
    <property type="project" value="InterPro"/>
</dbReference>
<dbReference type="Proteomes" id="UP000634136">
    <property type="component" value="Unassembled WGS sequence"/>
</dbReference>
<dbReference type="Gene3D" id="3.30.420.10">
    <property type="entry name" value="Ribonuclease H-like superfamily/Ribonuclease H"/>
    <property type="match status" value="1"/>
</dbReference>
<dbReference type="GO" id="GO:0004523">
    <property type="term" value="F:RNA-DNA hybrid ribonuclease activity"/>
    <property type="evidence" value="ECO:0007669"/>
    <property type="project" value="InterPro"/>
</dbReference>